<comment type="caution">
    <text evidence="2">The sequence shown here is derived from an EMBL/GenBank/DDBJ whole genome shotgun (WGS) entry which is preliminary data.</text>
</comment>
<sequence length="65" mass="6485">MARSALDTFSPATRNWFAGAFPAPTAAQEGAWSAIGEGSDVLVVAPTGSGKTLAAFLSALDSLAS</sequence>
<dbReference type="GO" id="GO:0016887">
    <property type="term" value="F:ATP hydrolysis activity"/>
    <property type="evidence" value="ECO:0007669"/>
    <property type="project" value="TreeGrafter"/>
</dbReference>
<organism evidence="2 3">
    <name type="scientific">Streptomyces microflavus</name>
    <name type="common">Streptomyces lipmanii</name>
    <dbReference type="NCBI Taxonomy" id="1919"/>
    <lineage>
        <taxon>Bacteria</taxon>
        <taxon>Bacillati</taxon>
        <taxon>Actinomycetota</taxon>
        <taxon>Actinomycetes</taxon>
        <taxon>Kitasatosporales</taxon>
        <taxon>Streptomycetaceae</taxon>
        <taxon>Streptomyces</taxon>
    </lineage>
</organism>
<accession>A0A6N9V6W8</accession>
<dbReference type="AlphaFoldDB" id="A0A6N9V6W8"/>
<dbReference type="PANTHER" id="PTHR47962">
    <property type="entry name" value="ATP-DEPENDENT HELICASE LHR-RELATED-RELATED"/>
    <property type="match status" value="1"/>
</dbReference>
<dbReference type="EMBL" id="JAAGME010000688">
    <property type="protein sequence ID" value="NEB68570.1"/>
    <property type="molecule type" value="Genomic_DNA"/>
</dbReference>
<keyword evidence="2" id="KW-0347">Helicase</keyword>
<dbReference type="PANTHER" id="PTHR47962:SF5">
    <property type="entry name" value="ATP-DEPENDENT HELICASE LHR-RELATED"/>
    <property type="match status" value="1"/>
</dbReference>
<gene>
    <name evidence="2" type="ORF">G3I39_16170</name>
</gene>
<evidence type="ECO:0000259" key="1">
    <source>
        <dbReference type="Pfam" id="PF00270"/>
    </source>
</evidence>
<dbReference type="Proteomes" id="UP000471648">
    <property type="component" value="Unassembled WGS sequence"/>
</dbReference>
<dbReference type="GO" id="GO:0004386">
    <property type="term" value="F:helicase activity"/>
    <property type="evidence" value="ECO:0007669"/>
    <property type="project" value="UniProtKB-KW"/>
</dbReference>
<evidence type="ECO:0000313" key="2">
    <source>
        <dbReference type="EMBL" id="NEB68570.1"/>
    </source>
</evidence>
<dbReference type="SUPFAM" id="SSF52540">
    <property type="entry name" value="P-loop containing nucleoside triphosphate hydrolases"/>
    <property type="match status" value="1"/>
</dbReference>
<keyword evidence="2" id="KW-0067">ATP-binding</keyword>
<dbReference type="Pfam" id="PF00270">
    <property type="entry name" value="DEAD"/>
    <property type="match status" value="1"/>
</dbReference>
<dbReference type="GO" id="GO:0003677">
    <property type="term" value="F:DNA binding"/>
    <property type="evidence" value="ECO:0007669"/>
    <property type="project" value="TreeGrafter"/>
</dbReference>
<protein>
    <submittedName>
        <fullName evidence="2">DEAD/DEAH box helicase</fullName>
    </submittedName>
</protein>
<dbReference type="RefSeq" id="WP_164357464.1">
    <property type="nucleotide sequence ID" value="NZ_JAAGME010000688.1"/>
</dbReference>
<feature type="non-terminal residue" evidence="2">
    <location>
        <position position="65"/>
    </location>
</feature>
<dbReference type="Gene3D" id="3.40.50.300">
    <property type="entry name" value="P-loop containing nucleotide triphosphate hydrolases"/>
    <property type="match status" value="1"/>
</dbReference>
<keyword evidence="2" id="KW-0547">Nucleotide-binding</keyword>
<keyword evidence="2" id="KW-0378">Hydrolase</keyword>
<dbReference type="InterPro" id="IPR052511">
    <property type="entry name" value="ATP-dep_Helicase"/>
</dbReference>
<feature type="domain" description="DEAD/DEAH-box helicase" evidence="1">
    <location>
        <begin position="25"/>
        <end position="63"/>
    </location>
</feature>
<dbReference type="GO" id="GO:0005524">
    <property type="term" value="F:ATP binding"/>
    <property type="evidence" value="ECO:0007669"/>
    <property type="project" value="InterPro"/>
</dbReference>
<dbReference type="InterPro" id="IPR011545">
    <property type="entry name" value="DEAD/DEAH_box_helicase_dom"/>
</dbReference>
<proteinExistence type="predicted"/>
<reference evidence="2 3" key="1">
    <citation type="submission" date="2020-01" db="EMBL/GenBank/DDBJ databases">
        <title>Insect and environment-associated Actinomycetes.</title>
        <authorList>
            <person name="Currrie C."/>
            <person name="Chevrette M."/>
            <person name="Carlson C."/>
            <person name="Stubbendieck R."/>
            <person name="Wendt-Pienkowski E."/>
        </authorList>
    </citation>
    <scope>NUCLEOTIDE SEQUENCE [LARGE SCALE GENOMIC DNA]</scope>
    <source>
        <strain evidence="2 3">SID14438</strain>
    </source>
</reference>
<dbReference type="InterPro" id="IPR027417">
    <property type="entry name" value="P-loop_NTPase"/>
</dbReference>
<evidence type="ECO:0000313" key="3">
    <source>
        <dbReference type="Proteomes" id="UP000471648"/>
    </source>
</evidence>
<name>A0A6N9V6W8_STRMI</name>